<dbReference type="InterPro" id="IPR011330">
    <property type="entry name" value="Glyco_hydro/deAcase_b/a-brl"/>
</dbReference>
<dbReference type="PROSITE" id="PS51677">
    <property type="entry name" value="NODB"/>
    <property type="match status" value="1"/>
</dbReference>
<accession>A0A2A8D7V1</accession>
<gene>
    <name evidence="4" type="ORF">CRM92_02210</name>
</gene>
<organism evidence="4 5">
    <name type="scientific">Rothia dentocariosa</name>
    <dbReference type="NCBI Taxonomy" id="2047"/>
    <lineage>
        <taxon>Bacteria</taxon>
        <taxon>Bacillati</taxon>
        <taxon>Actinomycetota</taxon>
        <taxon>Actinomycetes</taxon>
        <taxon>Micrococcales</taxon>
        <taxon>Micrococcaceae</taxon>
        <taxon>Rothia</taxon>
    </lineage>
</organism>
<feature type="signal peptide" evidence="2">
    <location>
        <begin position="1"/>
        <end position="24"/>
    </location>
</feature>
<dbReference type="RefSeq" id="WP_070620581.1">
    <property type="nucleotide sequence ID" value="NZ_CAURLQ010000002.1"/>
</dbReference>
<dbReference type="GO" id="GO:0005975">
    <property type="term" value="P:carbohydrate metabolic process"/>
    <property type="evidence" value="ECO:0007669"/>
    <property type="project" value="InterPro"/>
</dbReference>
<name>A0A2A8D7V1_9MICC</name>
<evidence type="ECO:0000313" key="4">
    <source>
        <dbReference type="EMBL" id="PEN16873.1"/>
    </source>
</evidence>
<comment type="caution">
    <text evidence="4">The sequence shown here is derived from an EMBL/GenBank/DDBJ whole genome shotgun (WGS) entry which is preliminary data.</text>
</comment>
<feature type="domain" description="NodB homology" evidence="3">
    <location>
        <begin position="88"/>
        <end position="271"/>
    </location>
</feature>
<reference evidence="4" key="1">
    <citation type="submission" date="2017-10" db="EMBL/GenBank/DDBJ databases">
        <title>Kefir isolates.</title>
        <authorList>
            <person name="Kim Y."/>
            <person name="Blasche S."/>
        </authorList>
    </citation>
    <scope>NUCLEOTIDE SEQUENCE [LARGE SCALE GENOMIC DNA]</scope>
    <source>
        <strain evidence="4">OG2-2</strain>
    </source>
</reference>
<dbReference type="Proteomes" id="UP000219947">
    <property type="component" value="Unassembled WGS sequence"/>
</dbReference>
<protein>
    <submittedName>
        <fullName evidence="4">Polysaccharide deacetylase family protein</fullName>
    </submittedName>
</protein>
<dbReference type="AlphaFoldDB" id="A0A2A8D7V1"/>
<feature type="chain" id="PRO_5038377625" evidence="2">
    <location>
        <begin position="25"/>
        <end position="318"/>
    </location>
</feature>
<feature type="compositionally biased region" description="Basic and acidic residues" evidence="1">
    <location>
        <begin position="281"/>
        <end position="302"/>
    </location>
</feature>
<dbReference type="InterPro" id="IPR002509">
    <property type="entry name" value="NODB_dom"/>
</dbReference>
<evidence type="ECO:0000313" key="5">
    <source>
        <dbReference type="Proteomes" id="UP000219947"/>
    </source>
</evidence>
<dbReference type="SUPFAM" id="SSF88713">
    <property type="entry name" value="Glycoside hydrolase/deacetylase"/>
    <property type="match status" value="1"/>
</dbReference>
<evidence type="ECO:0000256" key="2">
    <source>
        <dbReference type="SAM" id="SignalP"/>
    </source>
</evidence>
<dbReference type="GO" id="GO:0016810">
    <property type="term" value="F:hydrolase activity, acting on carbon-nitrogen (but not peptide) bonds"/>
    <property type="evidence" value="ECO:0007669"/>
    <property type="project" value="InterPro"/>
</dbReference>
<proteinExistence type="predicted"/>
<keyword evidence="5" id="KW-1185">Reference proteome</keyword>
<dbReference type="Pfam" id="PF01522">
    <property type="entry name" value="Polysacc_deac_1"/>
    <property type="match status" value="1"/>
</dbReference>
<evidence type="ECO:0000259" key="3">
    <source>
        <dbReference type="PROSITE" id="PS51677"/>
    </source>
</evidence>
<evidence type="ECO:0000256" key="1">
    <source>
        <dbReference type="SAM" id="MobiDB-lite"/>
    </source>
</evidence>
<dbReference type="PANTHER" id="PTHR10587">
    <property type="entry name" value="GLYCOSYL TRANSFERASE-RELATED"/>
    <property type="match status" value="1"/>
</dbReference>
<dbReference type="Gene3D" id="3.20.20.370">
    <property type="entry name" value="Glycoside hydrolase/deacetylase"/>
    <property type="match status" value="1"/>
</dbReference>
<feature type="region of interest" description="Disordered" evidence="1">
    <location>
        <begin position="279"/>
        <end position="318"/>
    </location>
</feature>
<keyword evidence="2" id="KW-0732">Signal</keyword>
<dbReference type="InterPro" id="IPR050248">
    <property type="entry name" value="Polysacc_deacetylase_ArnD"/>
</dbReference>
<sequence length="318" mass="34808">MPHSPSRRLLLAGSLGALAPIIFASTPKTITATTGDFSSTAHETQDNVPESLTFSPAAPPKPNEGFNVAAIAKQPWSAPMTRLPGEGRYIAWTVDDGVSPETIRAYAEFAARTGVRLTFFVNMTYVGFTQNVDVLKPLVQTGQLQIANHTFSHPDLKTLKDDQIKHELEKNEAEIQRVFGVSAKPYFRPPYGSYDARVLKVAASVGYTRPVLWEGTLGDEAKTSARVIYMRSLKYVLPQRILLGHLNFTTIIPLLDRLAGLVAERKLITVTLNDYFEGLTEEERKASEPKPEDKKDEKKEEPASPAPAAGSGLGTTGN</sequence>
<dbReference type="EMBL" id="PDEV01000001">
    <property type="protein sequence ID" value="PEN16873.1"/>
    <property type="molecule type" value="Genomic_DNA"/>
</dbReference>
<dbReference type="CDD" id="cd10917">
    <property type="entry name" value="CE4_NodB_like_6s_7s"/>
    <property type="match status" value="1"/>
</dbReference>